<feature type="compositionally biased region" description="Low complexity" evidence="1">
    <location>
        <begin position="48"/>
        <end position="67"/>
    </location>
</feature>
<dbReference type="GO" id="GO:0005737">
    <property type="term" value="C:cytoplasm"/>
    <property type="evidence" value="ECO:0007669"/>
    <property type="project" value="TreeGrafter"/>
</dbReference>
<keyword evidence="3" id="KW-1185">Reference proteome</keyword>
<organism evidence="2 3">
    <name type="scientific">Suillus placidus</name>
    <dbReference type="NCBI Taxonomy" id="48579"/>
    <lineage>
        <taxon>Eukaryota</taxon>
        <taxon>Fungi</taxon>
        <taxon>Dikarya</taxon>
        <taxon>Basidiomycota</taxon>
        <taxon>Agaricomycotina</taxon>
        <taxon>Agaricomycetes</taxon>
        <taxon>Agaricomycetidae</taxon>
        <taxon>Boletales</taxon>
        <taxon>Suillineae</taxon>
        <taxon>Suillaceae</taxon>
        <taxon>Suillus</taxon>
    </lineage>
</organism>
<proteinExistence type="predicted"/>
<evidence type="ECO:0000313" key="3">
    <source>
        <dbReference type="Proteomes" id="UP000714275"/>
    </source>
</evidence>
<gene>
    <name evidence="2" type="ORF">EV702DRAFT_1205173</name>
</gene>
<dbReference type="GO" id="GO:0004364">
    <property type="term" value="F:glutathione transferase activity"/>
    <property type="evidence" value="ECO:0007669"/>
    <property type="project" value="InterPro"/>
</dbReference>
<feature type="region of interest" description="Disordered" evidence="1">
    <location>
        <begin position="93"/>
        <end position="113"/>
    </location>
</feature>
<comment type="caution">
    <text evidence="2">The sequence shown here is derived from an EMBL/GenBank/DDBJ whole genome shotgun (WGS) entry which is preliminary data.</text>
</comment>
<accession>A0A9P6ZFL9</accession>
<evidence type="ECO:0000313" key="2">
    <source>
        <dbReference type="EMBL" id="KAG1764062.1"/>
    </source>
</evidence>
<reference evidence="2" key="1">
    <citation type="journal article" date="2020" name="New Phytol.">
        <title>Comparative genomics reveals dynamic genome evolution in host specialist ectomycorrhizal fungi.</title>
        <authorList>
            <person name="Lofgren L.A."/>
            <person name="Nguyen N.H."/>
            <person name="Vilgalys R."/>
            <person name="Ruytinx J."/>
            <person name="Liao H.L."/>
            <person name="Branco S."/>
            <person name="Kuo A."/>
            <person name="LaButti K."/>
            <person name="Lipzen A."/>
            <person name="Andreopoulos W."/>
            <person name="Pangilinan J."/>
            <person name="Riley R."/>
            <person name="Hundley H."/>
            <person name="Na H."/>
            <person name="Barry K."/>
            <person name="Grigoriev I.V."/>
            <person name="Stajich J.E."/>
            <person name="Kennedy P.G."/>
        </authorList>
    </citation>
    <scope>NUCLEOTIDE SEQUENCE</scope>
    <source>
        <strain evidence="2">DOB743</strain>
    </source>
</reference>
<protein>
    <submittedName>
        <fullName evidence="2">Uncharacterized protein</fullName>
    </submittedName>
</protein>
<dbReference type="Proteomes" id="UP000714275">
    <property type="component" value="Unassembled WGS sequence"/>
</dbReference>
<dbReference type="InterPro" id="IPR016639">
    <property type="entry name" value="GST_Omega/GSH"/>
</dbReference>
<feature type="compositionally biased region" description="Pro residues" evidence="1">
    <location>
        <begin position="37"/>
        <end position="47"/>
    </location>
</feature>
<dbReference type="OrthoDB" id="2309723at2759"/>
<dbReference type="AlphaFoldDB" id="A0A9P6ZFL9"/>
<dbReference type="PANTHER" id="PTHR32419">
    <property type="entry name" value="GLUTATHIONYL-HYDROQUINONE REDUCTASE"/>
    <property type="match status" value="1"/>
</dbReference>
<dbReference type="Gene3D" id="3.40.30.10">
    <property type="entry name" value="Glutaredoxin"/>
    <property type="match status" value="1"/>
</dbReference>
<evidence type="ECO:0000256" key="1">
    <source>
        <dbReference type="SAM" id="MobiDB-lite"/>
    </source>
</evidence>
<name>A0A9P6ZFL9_9AGAM</name>
<feature type="region of interest" description="Disordered" evidence="1">
    <location>
        <begin position="21"/>
        <end position="69"/>
    </location>
</feature>
<dbReference type="PANTHER" id="PTHR32419:SF6">
    <property type="entry name" value="GLUTATHIONE S-TRANSFERASE OMEGA-LIKE 1-RELATED"/>
    <property type="match status" value="1"/>
</dbReference>
<dbReference type="EMBL" id="JABBWD010000134">
    <property type="protein sequence ID" value="KAG1764062.1"/>
    <property type="molecule type" value="Genomic_DNA"/>
</dbReference>
<sequence length="240" mass="26218">MPDQDPSIRRWRKVLPTVRKVSVLSDPETDRKTSSDPPEPSPSPPALPQSEFVFSTTQPPTSSSVPVRARANSTPVAGLSSLSHLLAQAPPEGSVGIIPSSRDVSPSTTPPLPPLPLSPLQLVQHDKLSQHTGRYHLYLILTEHSSAWATRTLITQKLKGLEDFIAVSVVSPHMGVQGWAFKNADPSWADADDDTEHPNFQHIKELYFLADPNYGERHVYSPLVFGPGAVGQGARHHCQQ</sequence>